<dbReference type="GO" id="GO:0005524">
    <property type="term" value="F:ATP binding"/>
    <property type="evidence" value="ECO:0007669"/>
    <property type="project" value="UniProtKB-UniRule"/>
</dbReference>
<feature type="chain" id="PRO_5023873903" description="Protein kinase domain-containing protein" evidence="8">
    <location>
        <begin position="28"/>
        <end position="510"/>
    </location>
</feature>
<dbReference type="FunFam" id="3.30.200.20:FF:000342">
    <property type="entry name" value="Protein kinase superfamily protein"/>
    <property type="match status" value="1"/>
</dbReference>
<keyword evidence="1" id="KW-0723">Serine/threonine-protein kinase</keyword>
<evidence type="ECO:0000313" key="11">
    <source>
        <dbReference type="Proteomes" id="UP000324897"/>
    </source>
</evidence>
<dbReference type="Gene3D" id="3.30.200.20">
    <property type="entry name" value="Phosphorylase Kinase, domain 1"/>
    <property type="match status" value="1"/>
</dbReference>
<dbReference type="PANTHER" id="PTHR47989:SF27">
    <property type="entry name" value="PROTEIN KINASE DOMAIN-CONTAINING PROTEIN"/>
    <property type="match status" value="1"/>
</dbReference>
<gene>
    <name evidence="10" type="ORF">EJB05_41719</name>
</gene>
<evidence type="ECO:0000256" key="7">
    <source>
        <dbReference type="SAM" id="Phobius"/>
    </source>
</evidence>
<dbReference type="AlphaFoldDB" id="A0A5J9TAJ4"/>
<feature type="binding site" evidence="6">
    <location>
        <position position="190"/>
    </location>
    <ligand>
        <name>ATP</name>
        <dbReference type="ChEBI" id="CHEBI:30616"/>
    </ligand>
</feature>
<evidence type="ECO:0000256" key="4">
    <source>
        <dbReference type="ARBA" id="ARBA00022777"/>
    </source>
</evidence>
<comment type="caution">
    <text evidence="10">The sequence shown here is derived from an EMBL/GenBank/DDBJ whole genome shotgun (WGS) entry which is preliminary data.</text>
</comment>
<feature type="signal peptide" evidence="8">
    <location>
        <begin position="1"/>
        <end position="27"/>
    </location>
</feature>
<keyword evidence="3 6" id="KW-0547">Nucleotide-binding</keyword>
<evidence type="ECO:0000256" key="5">
    <source>
        <dbReference type="ARBA" id="ARBA00022840"/>
    </source>
</evidence>
<evidence type="ECO:0000256" key="3">
    <source>
        <dbReference type="ARBA" id="ARBA00022741"/>
    </source>
</evidence>
<dbReference type="InterPro" id="IPR001245">
    <property type="entry name" value="Ser-Thr/Tyr_kinase_cat_dom"/>
</dbReference>
<dbReference type="PANTHER" id="PTHR47989">
    <property type="entry name" value="OS01G0750732 PROTEIN"/>
    <property type="match status" value="1"/>
</dbReference>
<dbReference type="SMART" id="SM00220">
    <property type="entry name" value="S_TKc"/>
    <property type="match status" value="1"/>
</dbReference>
<keyword evidence="8" id="KW-0732">Signal</keyword>
<dbReference type="InterPro" id="IPR011009">
    <property type="entry name" value="Kinase-like_dom_sf"/>
</dbReference>
<keyword evidence="2" id="KW-0808">Transferase</keyword>
<keyword evidence="7" id="KW-0472">Membrane</keyword>
<proteinExistence type="predicted"/>
<keyword evidence="7" id="KW-0812">Transmembrane</keyword>
<dbReference type="OrthoDB" id="4062651at2759"/>
<keyword evidence="4" id="KW-0418">Kinase</keyword>
<dbReference type="InterPro" id="IPR008271">
    <property type="entry name" value="Ser/Thr_kinase_AS"/>
</dbReference>
<accession>A0A5J9TAJ4</accession>
<keyword evidence="5 6" id="KW-0067">ATP-binding</keyword>
<keyword evidence="11" id="KW-1185">Reference proteome</keyword>
<dbReference type="PROSITE" id="PS00107">
    <property type="entry name" value="PROTEIN_KINASE_ATP"/>
    <property type="match status" value="1"/>
</dbReference>
<evidence type="ECO:0000259" key="9">
    <source>
        <dbReference type="PROSITE" id="PS50011"/>
    </source>
</evidence>
<dbReference type="FunFam" id="1.10.510.10:FF:000223">
    <property type="entry name" value="probable receptor-like protein kinase At1g80640"/>
    <property type="match status" value="1"/>
</dbReference>
<dbReference type="Gene3D" id="1.10.510.10">
    <property type="entry name" value="Transferase(Phosphotransferase) domain 1"/>
    <property type="match status" value="1"/>
</dbReference>
<feature type="transmembrane region" description="Helical" evidence="7">
    <location>
        <begin position="81"/>
        <end position="106"/>
    </location>
</feature>
<protein>
    <recommendedName>
        <fullName evidence="9">Protein kinase domain-containing protein</fullName>
    </recommendedName>
</protein>
<sequence>MRLAPPPLPFLCSSVLVVLLLASSADGRAAPYSSGASPVAKHIRAADAGGANGTGSLSPTVPAPPPVVIIVERRRHFHHELIVASVLASIAIVAIILSTFYAWILWRRSRRLLDGKGTRSSGTARGFVLVPILSKFNSLKASRKGLVAMIEYLALEAATGKFSESNLLGVGGFGRVYKAIFDGGVTAAVKRLEGGGPECEKEFEVQNELDLLGRIRHPNIVSLLGFCVHEGNHYIVYELMEKGSLETQLHGTVFRSPMIGLVAYGCSSFLRSSYWTLLMVVFRAVTWSSPELAHPDEDSARHGEVIMMLLSMHFPSHLVNEGLEYLHEHCSPPVIHRDLKSSNILLDSDFNAKISDFGLAVTSGSLDKGSMQLSGTLGYVAPEYLLDGKLTEKSDVYAFGIVLLELLMGRKPVEKLSQSQCQSIVTWAMPQLTDRSKLPNIIDPVIRDTMDPKHLYQVAAVAVLCVQPEPSYRPLITDVLHSLVPLVPVELGGTLRVAEPPSPNQNHSPR</sequence>
<feature type="domain" description="Protein kinase" evidence="9">
    <location>
        <begin position="162"/>
        <end position="484"/>
    </location>
</feature>
<dbReference type="Gramene" id="TVU08319">
    <property type="protein sequence ID" value="TVU08319"/>
    <property type="gene ID" value="EJB05_41719"/>
</dbReference>
<organism evidence="10 11">
    <name type="scientific">Eragrostis curvula</name>
    <name type="common">weeping love grass</name>
    <dbReference type="NCBI Taxonomy" id="38414"/>
    <lineage>
        <taxon>Eukaryota</taxon>
        <taxon>Viridiplantae</taxon>
        <taxon>Streptophyta</taxon>
        <taxon>Embryophyta</taxon>
        <taxon>Tracheophyta</taxon>
        <taxon>Spermatophyta</taxon>
        <taxon>Magnoliopsida</taxon>
        <taxon>Liliopsida</taxon>
        <taxon>Poales</taxon>
        <taxon>Poaceae</taxon>
        <taxon>PACMAD clade</taxon>
        <taxon>Chloridoideae</taxon>
        <taxon>Eragrostideae</taxon>
        <taxon>Eragrostidinae</taxon>
        <taxon>Eragrostis</taxon>
    </lineage>
</organism>
<dbReference type="GO" id="GO:0004674">
    <property type="term" value="F:protein serine/threonine kinase activity"/>
    <property type="evidence" value="ECO:0007669"/>
    <property type="project" value="UniProtKB-KW"/>
</dbReference>
<dbReference type="PROSITE" id="PS00108">
    <property type="entry name" value="PROTEIN_KINASE_ST"/>
    <property type="match status" value="1"/>
</dbReference>
<dbReference type="PROSITE" id="PS50011">
    <property type="entry name" value="PROTEIN_KINASE_DOM"/>
    <property type="match status" value="1"/>
</dbReference>
<name>A0A5J9TAJ4_9POAL</name>
<dbReference type="SUPFAM" id="SSF56112">
    <property type="entry name" value="Protein kinase-like (PK-like)"/>
    <property type="match status" value="1"/>
</dbReference>
<evidence type="ECO:0000256" key="1">
    <source>
        <dbReference type="ARBA" id="ARBA00022527"/>
    </source>
</evidence>
<evidence type="ECO:0000256" key="6">
    <source>
        <dbReference type="PROSITE-ProRule" id="PRU10141"/>
    </source>
</evidence>
<dbReference type="Proteomes" id="UP000324897">
    <property type="component" value="Chromosome 3"/>
</dbReference>
<dbReference type="Pfam" id="PF07714">
    <property type="entry name" value="PK_Tyr_Ser-Thr"/>
    <property type="match status" value="1"/>
</dbReference>
<dbReference type="EMBL" id="RWGY01000039">
    <property type="protein sequence ID" value="TVU08319.1"/>
    <property type="molecule type" value="Genomic_DNA"/>
</dbReference>
<dbReference type="InterPro" id="IPR000719">
    <property type="entry name" value="Prot_kinase_dom"/>
</dbReference>
<keyword evidence="7" id="KW-1133">Transmembrane helix</keyword>
<evidence type="ECO:0000256" key="8">
    <source>
        <dbReference type="SAM" id="SignalP"/>
    </source>
</evidence>
<reference evidence="10 11" key="1">
    <citation type="journal article" date="2019" name="Sci. Rep.">
        <title>A high-quality genome of Eragrostis curvula grass provides insights into Poaceae evolution and supports new strategies to enhance forage quality.</title>
        <authorList>
            <person name="Carballo J."/>
            <person name="Santos B.A.C.M."/>
            <person name="Zappacosta D."/>
            <person name="Garbus I."/>
            <person name="Selva J.P."/>
            <person name="Gallo C.A."/>
            <person name="Diaz A."/>
            <person name="Albertini E."/>
            <person name="Caccamo M."/>
            <person name="Echenique V."/>
        </authorList>
    </citation>
    <scope>NUCLEOTIDE SEQUENCE [LARGE SCALE GENOMIC DNA]</scope>
    <source>
        <strain evidence="11">cv. Victoria</strain>
        <tissue evidence="10">Leaf</tissue>
    </source>
</reference>
<evidence type="ECO:0000256" key="2">
    <source>
        <dbReference type="ARBA" id="ARBA00022679"/>
    </source>
</evidence>
<dbReference type="InterPro" id="IPR017441">
    <property type="entry name" value="Protein_kinase_ATP_BS"/>
</dbReference>
<evidence type="ECO:0000313" key="10">
    <source>
        <dbReference type="EMBL" id="TVU08319.1"/>
    </source>
</evidence>